<protein>
    <recommendedName>
        <fullName evidence="4">PKD domain-containing protein</fullName>
    </recommendedName>
</protein>
<gene>
    <name evidence="2" type="ORF">KV397_06425</name>
</gene>
<feature type="compositionally biased region" description="Low complexity" evidence="1">
    <location>
        <begin position="21"/>
        <end position="30"/>
    </location>
</feature>
<name>A0ABY4IXB9_9MICO</name>
<accession>A0ABY4IXB9</accession>
<organism evidence="2 3">
    <name type="scientific">Microbacterium aurugineum</name>
    <dbReference type="NCBI Taxonomy" id="2851642"/>
    <lineage>
        <taxon>Bacteria</taxon>
        <taxon>Bacillati</taxon>
        <taxon>Actinomycetota</taxon>
        <taxon>Actinomycetes</taxon>
        <taxon>Micrococcales</taxon>
        <taxon>Microbacteriaceae</taxon>
        <taxon>Microbacterium</taxon>
    </lineage>
</organism>
<reference evidence="2 3" key="1">
    <citation type="submission" date="2021-06" db="EMBL/GenBank/DDBJ databases">
        <title>Genome-based taxonomic framework of Microbacterium strains isolated from marine environment, the description of four new species and reclassification of four preexisting species.</title>
        <authorList>
            <person name="Lee S.D."/>
            <person name="Kim S.-M."/>
            <person name="Byeon Y.-S."/>
            <person name="Yang H.L."/>
            <person name="Kim I.S."/>
        </authorList>
    </citation>
    <scope>NUCLEOTIDE SEQUENCE [LARGE SCALE GENOMIC DNA]</scope>
    <source>
        <strain evidence="2 3">KSW4-10</strain>
    </source>
</reference>
<sequence>MSGTDGDKVLISATETEKSPDGASPGSPGTPDAPPPCVPDPVRTTSCGISAERVTNDDGVPLTITDVAQFAPAPVTTVGEPGNVGVAGLPMNFVASASVQTRSGTLLGRPVSVRFSPARFVFSYGDGSTATTAGSGQTWTVLGQAPFTPTPTSHTYRARGTFLTHVTAYYTAEVDIGGGWFPVTGELAIEGSAQRIRIYEADTALVARTCAERPRATGC</sequence>
<keyword evidence="3" id="KW-1185">Reference proteome</keyword>
<dbReference type="Proteomes" id="UP000830631">
    <property type="component" value="Chromosome"/>
</dbReference>
<evidence type="ECO:0000313" key="3">
    <source>
        <dbReference type="Proteomes" id="UP000830631"/>
    </source>
</evidence>
<feature type="region of interest" description="Disordered" evidence="1">
    <location>
        <begin position="1"/>
        <end position="45"/>
    </location>
</feature>
<evidence type="ECO:0008006" key="4">
    <source>
        <dbReference type="Google" id="ProtNLM"/>
    </source>
</evidence>
<evidence type="ECO:0000256" key="1">
    <source>
        <dbReference type="SAM" id="MobiDB-lite"/>
    </source>
</evidence>
<evidence type="ECO:0000313" key="2">
    <source>
        <dbReference type="EMBL" id="UPL17415.1"/>
    </source>
</evidence>
<proteinExistence type="predicted"/>
<dbReference type="EMBL" id="CP078078">
    <property type="protein sequence ID" value="UPL17415.1"/>
    <property type="molecule type" value="Genomic_DNA"/>
</dbReference>